<evidence type="ECO:0000313" key="1">
    <source>
        <dbReference type="EMBL" id="GJT49396.1"/>
    </source>
</evidence>
<comment type="caution">
    <text evidence="1">The sequence shown here is derived from an EMBL/GenBank/DDBJ whole genome shotgun (WGS) entry which is preliminary data.</text>
</comment>
<reference evidence="1" key="1">
    <citation type="journal article" date="2022" name="Int. J. Mol. Sci.">
        <title>Draft Genome of Tanacetum Coccineum: Genomic Comparison of Closely Related Tanacetum-Family Plants.</title>
        <authorList>
            <person name="Yamashiro T."/>
            <person name="Shiraishi A."/>
            <person name="Nakayama K."/>
            <person name="Satake H."/>
        </authorList>
    </citation>
    <scope>NUCLEOTIDE SEQUENCE</scope>
</reference>
<gene>
    <name evidence="1" type="ORF">Tco_0975553</name>
</gene>
<proteinExistence type="predicted"/>
<name>A0ABQ5EEQ5_9ASTR</name>
<dbReference type="EMBL" id="BQNB010016236">
    <property type="protein sequence ID" value="GJT49396.1"/>
    <property type="molecule type" value="Genomic_DNA"/>
</dbReference>
<dbReference type="Proteomes" id="UP001151760">
    <property type="component" value="Unassembled WGS sequence"/>
</dbReference>
<reference evidence="1" key="2">
    <citation type="submission" date="2022-01" db="EMBL/GenBank/DDBJ databases">
        <authorList>
            <person name="Yamashiro T."/>
            <person name="Shiraishi A."/>
            <person name="Satake H."/>
            <person name="Nakayama K."/>
        </authorList>
    </citation>
    <scope>NUCLEOTIDE SEQUENCE</scope>
</reference>
<evidence type="ECO:0000313" key="2">
    <source>
        <dbReference type="Proteomes" id="UP001151760"/>
    </source>
</evidence>
<protein>
    <submittedName>
        <fullName evidence="1">Uncharacterized protein</fullName>
    </submittedName>
</protein>
<organism evidence="1 2">
    <name type="scientific">Tanacetum coccineum</name>
    <dbReference type="NCBI Taxonomy" id="301880"/>
    <lineage>
        <taxon>Eukaryota</taxon>
        <taxon>Viridiplantae</taxon>
        <taxon>Streptophyta</taxon>
        <taxon>Embryophyta</taxon>
        <taxon>Tracheophyta</taxon>
        <taxon>Spermatophyta</taxon>
        <taxon>Magnoliopsida</taxon>
        <taxon>eudicotyledons</taxon>
        <taxon>Gunneridae</taxon>
        <taxon>Pentapetalae</taxon>
        <taxon>asterids</taxon>
        <taxon>campanulids</taxon>
        <taxon>Asterales</taxon>
        <taxon>Asteraceae</taxon>
        <taxon>Asteroideae</taxon>
        <taxon>Anthemideae</taxon>
        <taxon>Anthemidinae</taxon>
        <taxon>Tanacetum</taxon>
    </lineage>
</organism>
<keyword evidence="2" id="KW-1185">Reference proteome</keyword>
<feature type="non-terminal residue" evidence="1">
    <location>
        <position position="1"/>
    </location>
</feature>
<sequence>VSWSNERPLENKELNAIIGDGLAVYYTKFSELLKLSREYQMLTVTKVIELMRPITGNPWVPEKLLLALAVEASRQKQTSRPGRSQKR</sequence>
<accession>A0ABQ5EEQ5</accession>